<dbReference type="EMBL" id="LHOY01000005">
    <property type="protein sequence ID" value="KPG77333.1"/>
    <property type="molecule type" value="Genomic_DNA"/>
</dbReference>
<sequence>MSMDENPLSQAEAKQWLKPFGSLSINFDEQFKLLVSDLISLIREHGINKLHPDLTKGPEEYLKFVGFVHEGWKIAQRLIIEKLIEGIEEIKRLEIEKKSAHQSKNRALKDEIIDHIESIGLQNFLLRRFIDAIAWSMLKCEHSTIRRLSNKGATDNMSIATLKEGLEYADSVNKDPLMMALVTDATTFIHTCDIITVNPIKATQFIELKSGDKNFEMSKAAQFAVKSKCEKFSELYTSDLSDKDKKHFERSKRQLDRADTIIGVINTGKGKDHNTGATVTISEIESAPESYAKTMSELYKKLNDNRKGVIGTIDECLHVGIYTDRKLAITHFNSWMRANNCTSKIYNILDFIKNPHCRPLPILNLSTKFLNEIASDKTIVVMCLNIQKLIEKSNELYPDFLYLETKEESKRALEGYYQFLSLNGLALGYNLGEAKGFIGKGLADRVIFDFIKPLSAIKMQYETMNSAIEKIMSANT</sequence>
<evidence type="ECO:0000313" key="1">
    <source>
        <dbReference type="EMBL" id="KPG77333.1"/>
    </source>
</evidence>
<proteinExistence type="predicted"/>
<reference evidence="1 2" key="1">
    <citation type="submission" date="2015-07" db="EMBL/GenBank/DDBJ databases">
        <title>Whole genome sequencing of endophytes isolated from poison ivy (Toxicodendron radicans).</title>
        <authorList>
            <person name="Tran P.N."/>
            <person name="Lee Y.P."/>
            <person name="Gan H.M."/>
            <person name="Savka M.A."/>
        </authorList>
    </citation>
    <scope>NUCLEOTIDE SEQUENCE [LARGE SCALE GENOMIC DNA]</scope>
    <source>
        <strain evidence="1 2">RIT-PI-g</strain>
    </source>
</reference>
<gene>
    <name evidence="1" type="ORF">AEQ48_03070</name>
</gene>
<comment type="caution">
    <text evidence="1">The sequence shown here is derived from an EMBL/GenBank/DDBJ whole genome shotgun (WGS) entry which is preliminary data.</text>
</comment>
<protein>
    <submittedName>
        <fullName evidence="1">Uncharacterized protein</fullName>
    </submittedName>
</protein>
<evidence type="ECO:0000313" key="2">
    <source>
        <dbReference type="Proteomes" id="UP000037820"/>
    </source>
</evidence>
<dbReference type="RefSeq" id="WP_059396696.1">
    <property type="nucleotide sequence ID" value="NZ_LHOY01000005.1"/>
</dbReference>
<organism evidence="1 2">
    <name type="scientific">Pseudomonas libanensis</name>
    <dbReference type="NCBI Taxonomy" id="75588"/>
    <lineage>
        <taxon>Bacteria</taxon>
        <taxon>Pseudomonadati</taxon>
        <taxon>Pseudomonadota</taxon>
        <taxon>Gammaproteobacteria</taxon>
        <taxon>Pseudomonadales</taxon>
        <taxon>Pseudomonadaceae</taxon>
        <taxon>Pseudomonas</taxon>
    </lineage>
</organism>
<dbReference type="Proteomes" id="UP000037820">
    <property type="component" value="Unassembled WGS sequence"/>
</dbReference>
<name>A0ABR5MDA8_9PSED</name>
<keyword evidence="2" id="KW-1185">Reference proteome</keyword>
<accession>A0ABR5MDA8</accession>